<evidence type="ECO:0000256" key="1">
    <source>
        <dbReference type="SAM" id="Phobius"/>
    </source>
</evidence>
<reference evidence="2" key="1">
    <citation type="submission" date="2020-09" db="EMBL/GenBank/DDBJ databases">
        <title>A novel bacterium of genus Bacillus, isolated from South China Sea.</title>
        <authorList>
            <person name="Huang H."/>
            <person name="Mo K."/>
            <person name="Hu Y."/>
        </authorList>
    </citation>
    <scope>NUCLEOTIDE SEQUENCE</scope>
    <source>
        <strain evidence="2">IB182487</strain>
    </source>
</reference>
<evidence type="ECO:0000313" key="3">
    <source>
        <dbReference type="Proteomes" id="UP000626844"/>
    </source>
</evidence>
<keyword evidence="1" id="KW-1133">Transmembrane helix</keyword>
<feature type="transmembrane region" description="Helical" evidence="1">
    <location>
        <begin position="12"/>
        <end position="37"/>
    </location>
</feature>
<name>A0A926NHR6_9BACI</name>
<proteinExistence type="predicted"/>
<keyword evidence="1" id="KW-0812">Transmembrane</keyword>
<dbReference type="Proteomes" id="UP000626844">
    <property type="component" value="Unassembled WGS sequence"/>
</dbReference>
<dbReference type="InterPro" id="IPR015001">
    <property type="entry name" value="DUF1850"/>
</dbReference>
<dbReference type="RefSeq" id="WP_191158616.1">
    <property type="nucleotide sequence ID" value="NZ_JACXAI010000015.1"/>
</dbReference>
<dbReference type="EMBL" id="JACXAI010000015">
    <property type="protein sequence ID" value="MBD1381015.1"/>
    <property type="molecule type" value="Genomic_DNA"/>
</dbReference>
<evidence type="ECO:0000313" key="2">
    <source>
        <dbReference type="EMBL" id="MBD1381015.1"/>
    </source>
</evidence>
<keyword evidence="1" id="KW-0472">Membrane</keyword>
<dbReference type="AlphaFoldDB" id="A0A926NHR6"/>
<gene>
    <name evidence="2" type="ORF">IC621_12300</name>
</gene>
<dbReference type="Pfam" id="PF08905">
    <property type="entry name" value="DUF1850"/>
    <property type="match status" value="1"/>
</dbReference>
<protein>
    <submittedName>
        <fullName evidence="2">DUF1850 domain-containing protein</fullName>
    </submittedName>
</protein>
<sequence>MKKSVFHYKYIIVLLFIPSLLALFLFIPYKGVVAFYYQNTSKILAYFPVNSGDRFEIEYKHSIHLSNVKESYLLEEGKIVQKKLEYEDFAVGMPSQAEENEVFKQENGKYIISNMNRKFDHIDLRTGQVIANHKVKYDRKQAFLKDYIEPGSWVRIKKTKMNLLQQAKGVNIFGER</sequence>
<accession>A0A926NHR6</accession>
<comment type="caution">
    <text evidence="2">The sequence shown here is derived from an EMBL/GenBank/DDBJ whole genome shotgun (WGS) entry which is preliminary data.</text>
</comment>
<keyword evidence="3" id="KW-1185">Reference proteome</keyword>
<organism evidence="2 3">
    <name type="scientific">Metabacillus arenae</name>
    <dbReference type="NCBI Taxonomy" id="2771434"/>
    <lineage>
        <taxon>Bacteria</taxon>
        <taxon>Bacillati</taxon>
        <taxon>Bacillota</taxon>
        <taxon>Bacilli</taxon>
        <taxon>Bacillales</taxon>
        <taxon>Bacillaceae</taxon>
        <taxon>Metabacillus</taxon>
    </lineage>
</organism>